<name>A0A251T677_HELAN</name>
<dbReference type="AlphaFoldDB" id="A0A251T677"/>
<dbReference type="EMBL" id="CM007900">
    <property type="protein sequence ID" value="OTG06647.1"/>
    <property type="molecule type" value="Genomic_DNA"/>
</dbReference>
<reference evidence="3" key="1">
    <citation type="journal article" date="2017" name="Nature">
        <title>The sunflower genome provides insights into oil metabolism, flowering and Asterid evolution.</title>
        <authorList>
            <person name="Badouin H."/>
            <person name="Gouzy J."/>
            <person name="Grassa C.J."/>
            <person name="Murat F."/>
            <person name="Staton S.E."/>
            <person name="Cottret L."/>
            <person name="Lelandais-Briere C."/>
            <person name="Owens G.L."/>
            <person name="Carrere S."/>
            <person name="Mayjonade B."/>
            <person name="Legrand L."/>
            <person name="Gill N."/>
            <person name="Kane N.C."/>
            <person name="Bowers J.E."/>
            <person name="Hubner S."/>
            <person name="Bellec A."/>
            <person name="Berard A."/>
            <person name="Berges H."/>
            <person name="Blanchet N."/>
            <person name="Boniface M.C."/>
            <person name="Brunel D."/>
            <person name="Catrice O."/>
            <person name="Chaidir N."/>
            <person name="Claudel C."/>
            <person name="Donnadieu C."/>
            <person name="Faraut T."/>
            <person name="Fievet G."/>
            <person name="Helmstetter N."/>
            <person name="King M."/>
            <person name="Knapp S.J."/>
            <person name="Lai Z."/>
            <person name="Le Paslier M.C."/>
            <person name="Lippi Y."/>
            <person name="Lorenzon L."/>
            <person name="Mandel J.R."/>
            <person name="Marage G."/>
            <person name="Marchand G."/>
            <person name="Marquand E."/>
            <person name="Bret-Mestries E."/>
            <person name="Morien E."/>
            <person name="Nambeesan S."/>
            <person name="Nguyen T."/>
            <person name="Pegot-Espagnet P."/>
            <person name="Pouilly N."/>
            <person name="Raftis F."/>
            <person name="Sallet E."/>
            <person name="Schiex T."/>
            <person name="Thomas J."/>
            <person name="Vandecasteele C."/>
            <person name="Vares D."/>
            <person name="Vear F."/>
            <person name="Vautrin S."/>
            <person name="Crespi M."/>
            <person name="Mangin B."/>
            <person name="Burke J.M."/>
            <person name="Salse J."/>
            <person name="Munos S."/>
            <person name="Vincourt P."/>
            <person name="Rieseberg L.H."/>
            <person name="Langlade N.B."/>
        </authorList>
    </citation>
    <scope>NUCLEOTIDE SEQUENCE [LARGE SCALE GENOMIC DNA]</scope>
    <source>
        <strain evidence="3">cv. SF193</strain>
    </source>
</reference>
<evidence type="ECO:0000313" key="2">
    <source>
        <dbReference type="EMBL" id="OTG06647.1"/>
    </source>
</evidence>
<gene>
    <name evidence="2" type="ORF">HannXRQ_Chr11g0321591</name>
</gene>
<organism evidence="2 3">
    <name type="scientific">Helianthus annuus</name>
    <name type="common">Common sunflower</name>
    <dbReference type="NCBI Taxonomy" id="4232"/>
    <lineage>
        <taxon>Eukaryota</taxon>
        <taxon>Viridiplantae</taxon>
        <taxon>Streptophyta</taxon>
        <taxon>Embryophyta</taxon>
        <taxon>Tracheophyta</taxon>
        <taxon>Spermatophyta</taxon>
        <taxon>Magnoliopsida</taxon>
        <taxon>eudicotyledons</taxon>
        <taxon>Gunneridae</taxon>
        <taxon>Pentapetalae</taxon>
        <taxon>asterids</taxon>
        <taxon>campanulids</taxon>
        <taxon>Asterales</taxon>
        <taxon>Asteraceae</taxon>
        <taxon>Asteroideae</taxon>
        <taxon>Heliantheae alliance</taxon>
        <taxon>Heliantheae</taxon>
        <taxon>Helianthus</taxon>
    </lineage>
</organism>
<evidence type="ECO:0000256" key="1">
    <source>
        <dbReference type="SAM" id="MobiDB-lite"/>
    </source>
</evidence>
<dbReference type="InParanoid" id="A0A251T677"/>
<sequence length="150" mass="17274">MTRFAARWSSFLRSFLLVARPKRTPVAQVRAILVKPLLLHDPGPPNTRWPALPHLGPHHKQTLSPMQYTQKPSQKPYTRPYPSSPSSFPLLLLFSDPLYGSKNSKHILMLLFSLKTQIIKIHICIKLQIIFKKHKSYSGARPLNLILRYT</sequence>
<accession>A0A251T677</accession>
<feature type="compositionally biased region" description="Polar residues" evidence="1">
    <location>
        <begin position="62"/>
        <end position="76"/>
    </location>
</feature>
<protein>
    <submittedName>
        <fullName evidence="2">Uncharacterized protein</fullName>
    </submittedName>
</protein>
<feature type="region of interest" description="Disordered" evidence="1">
    <location>
        <begin position="61"/>
        <end position="82"/>
    </location>
</feature>
<keyword evidence="3" id="KW-1185">Reference proteome</keyword>
<proteinExistence type="predicted"/>
<dbReference type="Proteomes" id="UP000215914">
    <property type="component" value="Chromosome 11"/>
</dbReference>
<evidence type="ECO:0000313" key="3">
    <source>
        <dbReference type="Proteomes" id="UP000215914"/>
    </source>
</evidence>